<name>A0A8E7S9I4_SALER</name>
<gene>
    <name evidence="1" type="ORF">A7R97_19905</name>
</gene>
<protein>
    <submittedName>
        <fullName evidence="1">Uncharacterized protein</fullName>
    </submittedName>
</protein>
<dbReference type="AlphaFoldDB" id="A0A8E7S9I4"/>
<dbReference type="RefSeq" id="WP_139145199.1">
    <property type="nucleotide sequence ID" value="NZ_CP075138.1"/>
</dbReference>
<reference evidence="1" key="2">
    <citation type="submission" date="2021-05" db="EMBL/GenBank/DDBJ databases">
        <title>Whole genome PacBio Sequel sequence of Salmonella enterica subsp. enterica.</title>
        <authorList>
            <person name="Hoffmann M."/>
            <person name="Balkey M."/>
            <person name="Luo Y."/>
        </authorList>
    </citation>
    <scope>NUCLEOTIDE SEQUENCE</scope>
    <source>
        <strain evidence="1">CFSAN044875</strain>
    </source>
</reference>
<evidence type="ECO:0000313" key="1">
    <source>
        <dbReference type="EMBL" id="QVZ87753.1"/>
    </source>
</evidence>
<accession>A0A8E7S9I4</accession>
<reference evidence="1" key="1">
    <citation type="submission" date="2016-09" db="EMBL/GenBank/DDBJ databases">
        <authorList>
            <person name="Bell R."/>
        </authorList>
    </citation>
    <scope>NUCLEOTIDE SEQUENCE</scope>
    <source>
        <strain evidence="1">CFSAN044875</strain>
    </source>
</reference>
<proteinExistence type="predicted"/>
<sequence>MTTPNSSRYVIEVVFVKKTFISESNDSKHEIHYLIFDTANNCVTKFFADEFELALRECYQLNTGNMKEYDLTITTAENDFNLKSDISATNDEQEKLKFKKIEDYYKNNLASLTTKPTSKKLGL</sequence>
<organism evidence="1">
    <name type="scientific">Salmonella enterica</name>
    <name type="common">Salmonella choleraesuis</name>
    <dbReference type="NCBI Taxonomy" id="28901"/>
    <lineage>
        <taxon>Bacteria</taxon>
        <taxon>Pseudomonadati</taxon>
        <taxon>Pseudomonadota</taxon>
        <taxon>Gammaproteobacteria</taxon>
        <taxon>Enterobacterales</taxon>
        <taxon>Enterobacteriaceae</taxon>
        <taxon>Salmonella</taxon>
    </lineage>
</organism>
<dbReference type="EMBL" id="CP075138">
    <property type="protein sequence ID" value="QVZ87753.1"/>
    <property type="molecule type" value="Genomic_DNA"/>
</dbReference>